<dbReference type="EMBL" id="CP022315">
    <property type="protein sequence ID" value="ASK62610.1"/>
    <property type="molecule type" value="Genomic_DNA"/>
</dbReference>
<sequence>MKPKFELSKEQKDEMASLIKGYFETERGEDIGDLASLLILDFFIEELAPLFYNIGVEDSHAYMSSKLDEIFEIQK</sequence>
<dbReference type="Proteomes" id="UP000198312">
    <property type="component" value="Chromosome"/>
</dbReference>
<reference evidence="1 2" key="1">
    <citation type="submission" date="2017-07" db="EMBL/GenBank/DDBJ databases">
        <title>Virgibacillus sp. LM2416.</title>
        <authorList>
            <person name="Tak E.J."/>
            <person name="Bae J.-W."/>
        </authorList>
    </citation>
    <scope>NUCLEOTIDE SEQUENCE [LARGE SCALE GENOMIC DNA]</scope>
    <source>
        <strain evidence="1 2">LM2416</strain>
    </source>
</reference>
<protein>
    <recommendedName>
        <fullName evidence="3">DUF2164 domain-containing protein</fullName>
    </recommendedName>
</protein>
<evidence type="ECO:0000313" key="1">
    <source>
        <dbReference type="EMBL" id="ASK62610.1"/>
    </source>
</evidence>
<proteinExistence type="predicted"/>
<accession>A0A220U3D4</accession>
<gene>
    <name evidence="1" type="ORF">CFK37_10820</name>
</gene>
<dbReference type="Pfam" id="PF09932">
    <property type="entry name" value="DUF2164"/>
    <property type="match status" value="1"/>
</dbReference>
<evidence type="ECO:0000313" key="2">
    <source>
        <dbReference type="Proteomes" id="UP000198312"/>
    </source>
</evidence>
<keyword evidence="2" id="KW-1185">Reference proteome</keyword>
<organism evidence="1 2">
    <name type="scientific">Virgibacillus phasianinus</name>
    <dbReference type="NCBI Taxonomy" id="2017483"/>
    <lineage>
        <taxon>Bacteria</taxon>
        <taxon>Bacillati</taxon>
        <taxon>Bacillota</taxon>
        <taxon>Bacilli</taxon>
        <taxon>Bacillales</taxon>
        <taxon>Bacillaceae</taxon>
        <taxon>Virgibacillus</taxon>
    </lineage>
</organism>
<evidence type="ECO:0008006" key="3">
    <source>
        <dbReference type="Google" id="ProtNLM"/>
    </source>
</evidence>
<name>A0A220U3D4_9BACI</name>
<dbReference type="RefSeq" id="WP_089061869.1">
    <property type="nucleotide sequence ID" value="NZ_CP022315.1"/>
</dbReference>
<dbReference type="OrthoDB" id="573733at2"/>
<dbReference type="InterPro" id="IPR018680">
    <property type="entry name" value="DUF2164"/>
</dbReference>
<dbReference type="KEGG" id="vil:CFK37_10820"/>
<dbReference type="AlphaFoldDB" id="A0A220U3D4"/>